<dbReference type="OrthoDB" id="254175at2"/>
<proteinExistence type="predicted"/>
<dbReference type="PANTHER" id="PTHR11941">
    <property type="entry name" value="ENOYL-COA HYDRATASE-RELATED"/>
    <property type="match status" value="1"/>
</dbReference>
<dbReference type="InterPro" id="IPR001753">
    <property type="entry name" value="Enoyl-CoA_hydra/iso"/>
</dbReference>
<keyword evidence="2" id="KW-1185">Reference proteome</keyword>
<dbReference type="GO" id="GO:0006635">
    <property type="term" value="P:fatty acid beta-oxidation"/>
    <property type="evidence" value="ECO:0007669"/>
    <property type="project" value="TreeGrafter"/>
</dbReference>
<dbReference type="Gene3D" id="3.90.226.10">
    <property type="entry name" value="2-enoyl-CoA Hydratase, Chain A, domain 1"/>
    <property type="match status" value="1"/>
</dbReference>
<dbReference type="EMBL" id="CP017634">
    <property type="protein sequence ID" value="ATW24007.1"/>
    <property type="molecule type" value="Genomic_DNA"/>
</dbReference>
<evidence type="ECO:0008006" key="3">
    <source>
        <dbReference type="Google" id="ProtNLM"/>
    </source>
</evidence>
<protein>
    <recommendedName>
        <fullName evidence="3">Enoyl-CoA hydratase/isomerase family protein</fullName>
    </recommendedName>
</protein>
<dbReference type="Proteomes" id="UP000323521">
    <property type="component" value="Chromosome"/>
</dbReference>
<dbReference type="SUPFAM" id="SSF52096">
    <property type="entry name" value="ClpP/crotonase"/>
    <property type="match status" value="1"/>
</dbReference>
<dbReference type="KEGG" id="fwa:DCMF_03655"/>
<dbReference type="Pfam" id="PF00378">
    <property type="entry name" value="ECH_1"/>
    <property type="match status" value="1"/>
</dbReference>
<accession>A0A3G1KNH8</accession>
<reference evidence="1 2" key="1">
    <citation type="submission" date="2016-10" db="EMBL/GenBank/DDBJ databases">
        <title>Complete Genome Sequence of Peptococcaceae strain DCMF.</title>
        <authorList>
            <person name="Edwards R.J."/>
            <person name="Holland S.I."/>
            <person name="Deshpande N.P."/>
            <person name="Wong Y.K."/>
            <person name="Ertan H."/>
            <person name="Manefield M."/>
            <person name="Russell T.L."/>
            <person name="Lee M.J."/>
        </authorList>
    </citation>
    <scope>NUCLEOTIDE SEQUENCE [LARGE SCALE GENOMIC DNA]</scope>
    <source>
        <strain evidence="1 2">DCMF</strain>
    </source>
</reference>
<dbReference type="CDD" id="cd06558">
    <property type="entry name" value="crotonase-like"/>
    <property type="match status" value="1"/>
</dbReference>
<dbReference type="AlphaFoldDB" id="A0A3G1KNH8"/>
<evidence type="ECO:0000313" key="1">
    <source>
        <dbReference type="EMBL" id="ATW24007.1"/>
    </source>
</evidence>
<dbReference type="RefSeq" id="WP_148133180.1">
    <property type="nucleotide sequence ID" value="NZ_CP017634.1"/>
</dbReference>
<sequence length="276" mass="30661">MTLKQGNMGTQVEWEIRDHIGIIRYNNPPLNINSTEMVALFQEACDVMDKDKDVRVLVLCANGRAFCAGSNLGQIIKQMNDGIYVNVKMKHSVEAGDNFANMRMPTICALDGSAYQGGFERVLQCDLVIAAEHVKLVMTGVDLGTWPGSGGVHRLIRLMGTKKTIEYLLLQKEMTAQQALENGVINAIAKDRTAFDMAMEWAEIIASKAPIGPHAVKAAMVGYYKPQQDYLFLLQQHISQMVYDAGDLKKGCEEFFERQEAKRRQKAAEAEIAGSK</sequence>
<dbReference type="InterPro" id="IPR029045">
    <property type="entry name" value="ClpP/crotonase-like_dom_sf"/>
</dbReference>
<gene>
    <name evidence="1" type="ORF">DCMF_03655</name>
</gene>
<dbReference type="GO" id="GO:0003824">
    <property type="term" value="F:catalytic activity"/>
    <property type="evidence" value="ECO:0007669"/>
    <property type="project" value="UniProtKB-ARBA"/>
</dbReference>
<organism evidence="1 2">
    <name type="scientific">Formimonas warabiya</name>
    <dbReference type="NCBI Taxonomy" id="1761012"/>
    <lineage>
        <taxon>Bacteria</taxon>
        <taxon>Bacillati</taxon>
        <taxon>Bacillota</taxon>
        <taxon>Clostridia</taxon>
        <taxon>Eubacteriales</taxon>
        <taxon>Peptococcaceae</taxon>
        <taxon>Candidatus Formimonas</taxon>
    </lineage>
</organism>
<evidence type="ECO:0000313" key="2">
    <source>
        <dbReference type="Proteomes" id="UP000323521"/>
    </source>
</evidence>
<dbReference type="PANTHER" id="PTHR11941:SF54">
    <property type="entry name" value="ENOYL-COA HYDRATASE, MITOCHONDRIAL"/>
    <property type="match status" value="1"/>
</dbReference>
<name>A0A3G1KNH8_FORW1</name>